<gene>
    <name evidence="4" type="ORF">K457DRAFT_141437</name>
</gene>
<accession>A0A197JIS2</accession>
<dbReference type="OrthoDB" id="288987at2759"/>
<dbReference type="Proteomes" id="UP000078512">
    <property type="component" value="Unassembled WGS sequence"/>
</dbReference>
<dbReference type="Pfam" id="PF07910">
    <property type="entry name" value="Peptidase_C78"/>
    <property type="match status" value="1"/>
</dbReference>
<dbReference type="STRING" id="1314771.A0A197JIS2"/>
<dbReference type="GO" id="GO:0019783">
    <property type="term" value="F:ubiquitin-like protein peptidase activity"/>
    <property type="evidence" value="ECO:0007669"/>
    <property type="project" value="TreeGrafter"/>
</dbReference>
<organism evidence="4 5">
    <name type="scientific">Linnemannia elongata AG-77</name>
    <dbReference type="NCBI Taxonomy" id="1314771"/>
    <lineage>
        <taxon>Eukaryota</taxon>
        <taxon>Fungi</taxon>
        <taxon>Fungi incertae sedis</taxon>
        <taxon>Mucoromycota</taxon>
        <taxon>Mortierellomycotina</taxon>
        <taxon>Mortierellomycetes</taxon>
        <taxon>Mortierellales</taxon>
        <taxon>Mortierellaceae</taxon>
        <taxon>Linnemannia</taxon>
    </lineage>
</organism>
<keyword evidence="1" id="KW-0378">Hydrolase</keyword>
<feature type="compositionally biased region" description="Basic and acidic residues" evidence="2">
    <location>
        <begin position="79"/>
        <end position="88"/>
    </location>
</feature>
<sequence>MADSNSKTTTPDSIDIHSCPICHDPFHGDHAAFENHVNSHFADEEQSEQEHLPPLPPLDQTPVLLIHPHQFEVETTQPGHRDLFDVPDRANTAPSIHDTEDDFKIPCEAQDCNMMVHIRDMAEHMDMHFAEQIQGDRNPKRVYNSEDSPSSKRIKTNATDTPTPNPEPAKKENRTGQTTMDGFLTHSPREPRTPSSGPSSPTQSRLSFVQEPTSPSTTGITGLIDKTRILLETSLAQGVTERAYLADPSVMFFQSDKTDRGWGCGYRNIQMLLSYVVGQTDATASTSASSAAMTSSNIPTIPELQRQLEYAWTNGFDAQGAAQLNHKVEGTRKWIGTTEAWSVLCSLGIRCSILDFHMPSGPNGTHPAMFAAVYEYFCSPNWSPLSAPVSLQVDNSRRNGNEGQGQGQIIQTAKPPLYMQHQGHSRTIVGIEILKEDLGMNLLVFDPGRWLHNAIPTLRRDAISLSHSSGSKAVVAGDKKLDAQYLLKAFRLQVGSGIAKAQYQLLGISGLYNEELHDGGSAAGASWSSHRSLSSPSLQLLTRYPSMSVGWTEDEYESSKSVTSTRVP</sequence>
<reference evidence="4 5" key="1">
    <citation type="submission" date="2016-05" db="EMBL/GenBank/DDBJ databases">
        <title>Genome sequencing reveals origins of a unique bacterial endosymbiosis in the earliest lineages of terrestrial Fungi.</title>
        <authorList>
            <consortium name="DOE Joint Genome Institute"/>
            <person name="Uehling J."/>
            <person name="Gryganskyi A."/>
            <person name="Hameed K."/>
            <person name="Tschaplinski T."/>
            <person name="Misztal P."/>
            <person name="Wu S."/>
            <person name="Desiro A."/>
            <person name="Vande Pol N."/>
            <person name="Du Z.-Y."/>
            <person name="Zienkiewicz A."/>
            <person name="Zienkiewicz K."/>
            <person name="Morin E."/>
            <person name="Tisserant E."/>
            <person name="Splivallo R."/>
            <person name="Hainaut M."/>
            <person name="Henrissat B."/>
            <person name="Ohm R."/>
            <person name="Kuo A."/>
            <person name="Yan J."/>
            <person name="Lipzen A."/>
            <person name="Nolan M."/>
            <person name="Labutti K."/>
            <person name="Barry K."/>
            <person name="Goldstein A."/>
            <person name="Labbe J."/>
            <person name="Schadt C."/>
            <person name="Tuskan G."/>
            <person name="Grigoriev I."/>
            <person name="Martin F."/>
            <person name="Vilgalys R."/>
            <person name="Bonito G."/>
        </authorList>
    </citation>
    <scope>NUCLEOTIDE SEQUENCE [LARGE SCALE GENOMIC DNA]</scope>
    <source>
        <strain evidence="4 5">AG-77</strain>
    </source>
</reference>
<evidence type="ECO:0000313" key="4">
    <source>
        <dbReference type="EMBL" id="OAQ25097.1"/>
    </source>
</evidence>
<evidence type="ECO:0000313" key="5">
    <source>
        <dbReference type="Proteomes" id="UP000078512"/>
    </source>
</evidence>
<feature type="region of interest" description="Disordered" evidence="2">
    <location>
        <begin position="41"/>
        <end position="61"/>
    </location>
</feature>
<feature type="compositionally biased region" description="Polar residues" evidence="2">
    <location>
        <begin position="210"/>
        <end position="220"/>
    </location>
</feature>
<feature type="domain" description="UFSP1/2/DUB catalytic" evidence="3">
    <location>
        <begin position="242"/>
        <end position="448"/>
    </location>
</feature>
<dbReference type="PANTHER" id="PTHR48153:SF4">
    <property type="entry name" value="UBIQUITIN CARBOXYL-TERMINAL HYDROLASE MUG105"/>
    <property type="match status" value="1"/>
</dbReference>
<dbReference type="InterPro" id="IPR012462">
    <property type="entry name" value="UFSP1/2_DUB_cat"/>
</dbReference>
<dbReference type="EMBL" id="KV442083">
    <property type="protein sequence ID" value="OAQ25097.1"/>
    <property type="molecule type" value="Genomic_DNA"/>
</dbReference>
<evidence type="ECO:0000259" key="3">
    <source>
        <dbReference type="Pfam" id="PF07910"/>
    </source>
</evidence>
<dbReference type="PANTHER" id="PTHR48153">
    <property type="entry name" value="UFM1-SPECIFIC PROTEASE 2"/>
    <property type="match status" value="1"/>
</dbReference>
<feature type="region of interest" description="Disordered" evidence="2">
    <location>
        <begin position="131"/>
        <end position="220"/>
    </location>
</feature>
<name>A0A197JIS2_9FUNG</name>
<dbReference type="AlphaFoldDB" id="A0A197JIS2"/>
<proteinExistence type="predicted"/>
<dbReference type="Gene3D" id="3.90.70.130">
    <property type="match status" value="1"/>
</dbReference>
<protein>
    <submittedName>
        <fullName evidence="4">DUF1671-domain-containing protein</fullName>
    </submittedName>
</protein>
<feature type="region of interest" description="Disordered" evidence="2">
    <location>
        <begin position="77"/>
        <end position="102"/>
    </location>
</feature>
<keyword evidence="5" id="KW-1185">Reference proteome</keyword>
<feature type="compositionally biased region" description="Low complexity" evidence="2">
    <location>
        <begin position="193"/>
        <end position="207"/>
    </location>
</feature>
<evidence type="ECO:0000256" key="1">
    <source>
        <dbReference type="ARBA" id="ARBA00022801"/>
    </source>
</evidence>
<evidence type="ECO:0000256" key="2">
    <source>
        <dbReference type="SAM" id="MobiDB-lite"/>
    </source>
</evidence>